<dbReference type="OrthoDB" id="240589at2"/>
<dbReference type="InterPro" id="IPR016602">
    <property type="entry name" value="UCP012666"/>
</dbReference>
<dbReference type="RefSeq" id="WP_076599262.1">
    <property type="nucleotide sequence ID" value="NZ_CP046976.1"/>
</dbReference>
<accession>A0A1N7JDE8</accession>
<protein>
    <submittedName>
        <fullName evidence="2">Glutamate-cysteine ligase family 2(GCS2)</fullName>
    </submittedName>
</protein>
<keyword evidence="3" id="KW-1185">Reference proteome</keyword>
<dbReference type="Proteomes" id="UP000186292">
    <property type="component" value="Unassembled WGS sequence"/>
</dbReference>
<dbReference type="EMBL" id="FTOF01000006">
    <property type="protein sequence ID" value="SIS47271.1"/>
    <property type="molecule type" value="Genomic_DNA"/>
</dbReference>
<name>A0A1N7JDE8_9CORY</name>
<dbReference type="PIRSF" id="PIRSF012666">
    <property type="entry name" value="UCP012666"/>
    <property type="match status" value="1"/>
</dbReference>
<comment type="catalytic activity">
    <reaction evidence="1">
        <text>L-cysteine + L-glutamate + ATP = gamma-L-glutamyl-L-cysteine + ADP + phosphate + H(+)</text>
        <dbReference type="Rhea" id="RHEA:13285"/>
        <dbReference type="ChEBI" id="CHEBI:15378"/>
        <dbReference type="ChEBI" id="CHEBI:29985"/>
        <dbReference type="ChEBI" id="CHEBI:30616"/>
        <dbReference type="ChEBI" id="CHEBI:35235"/>
        <dbReference type="ChEBI" id="CHEBI:43474"/>
        <dbReference type="ChEBI" id="CHEBI:58173"/>
        <dbReference type="ChEBI" id="CHEBI:456216"/>
        <dbReference type="EC" id="6.3.2.2"/>
    </reaction>
</comment>
<sequence>MGDAVSRDSYTPKERTKYRQALLDDLEIFDQHLQEAEFVDHGTIGLELELNLVDDDMAPAGCNEAVLAELSGEYQAEVGRYNVELNHPPLDLSGDGLTVLHEGLDERLRAVDTAAKKAGANLAMIGTLPTVTTDYLQSDEWMTQENRYSALSNMVVETRGELVQIDVARQERYRATFDDIATESTCTSMQLHLQVAPDRFPEAWNASQAIAGPQVALSANSPLFMGHRTWHESRIPVFKQSIDTRTDTLVNQGVRPRVWFGERWITSVFDLFEENVRYFSPLIPESRTDAGKPMMDGNSPGLHYLNLHNGTVWRWNRPIYDPSLQLSHIRVENRLLAAGPTTIDIIADAAFYYGLVKFLSEQTRPVWSRLTFENARDNFYAGAREGIGATMTWPTLGRIDVSNLVLNHLLDQAHEGLRSLDVDEELADKYLKVIEGRAWHRQNGATWQLDMLDKIGAGTKPGTPERQVALAKVLRIYLENQRKGAPVHTWSTEVA</sequence>
<organism evidence="2 3">
    <name type="scientific">Corynebacterium appendicis CIP 107643</name>
    <dbReference type="NCBI Taxonomy" id="1161099"/>
    <lineage>
        <taxon>Bacteria</taxon>
        <taxon>Bacillati</taxon>
        <taxon>Actinomycetota</taxon>
        <taxon>Actinomycetes</taxon>
        <taxon>Mycobacteriales</taxon>
        <taxon>Corynebacteriaceae</taxon>
        <taxon>Corynebacterium</taxon>
    </lineage>
</organism>
<dbReference type="InterPro" id="IPR006336">
    <property type="entry name" value="GCS2"/>
</dbReference>
<keyword evidence="2" id="KW-0436">Ligase</keyword>
<proteinExistence type="predicted"/>
<dbReference type="InterPro" id="IPR050141">
    <property type="entry name" value="GCL_type2/YbdK_subfam"/>
</dbReference>
<dbReference type="GO" id="GO:0004357">
    <property type="term" value="F:glutamate-cysteine ligase activity"/>
    <property type="evidence" value="ECO:0007669"/>
    <property type="project" value="UniProtKB-EC"/>
</dbReference>
<dbReference type="AlphaFoldDB" id="A0A1N7JDE8"/>
<dbReference type="PANTHER" id="PTHR36510:SF3">
    <property type="entry name" value="CONSERVED PROTEIN"/>
    <property type="match status" value="1"/>
</dbReference>
<evidence type="ECO:0000256" key="1">
    <source>
        <dbReference type="ARBA" id="ARBA00048819"/>
    </source>
</evidence>
<dbReference type="Pfam" id="PF04107">
    <property type="entry name" value="GCS2"/>
    <property type="match status" value="1"/>
</dbReference>
<dbReference type="SUPFAM" id="SSF55931">
    <property type="entry name" value="Glutamine synthetase/guanido kinase"/>
    <property type="match status" value="1"/>
</dbReference>
<dbReference type="STRING" id="1161099.SAMN05444817_10611"/>
<evidence type="ECO:0000313" key="3">
    <source>
        <dbReference type="Proteomes" id="UP000186292"/>
    </source>
</evidence>
<dbReference type="GO" id="GO:0042398">
    <property type="term" value="P:modified amino acid biosynthetic process"/>
    <property type="evidence" value="ECO:0007669"/>
    <property type="project" value="InterPro"/>
</dbReference>
<reference evidence="3" key="1">
    <citation type="submission" date="2017-01" db="EMBL/GenBank/DDBJ databases">
        <authorList>
            <person name="Varghese N."/>
            <person name="Submissions S."/>
        </authorList>
    </citation>
    <scope>NUCLEOTIDE SEQUENCE [LARGE SCALE GENOMIC DNA]</scope>
    <source>
        <strain evidence="3">DSM 44531</strain>
    </source>
</reference>
<gene>
    <name evidence="2" type="ORF">SAMN05444817_10611</name>
</gene>
<dbReference type="Gene3D" id="3.30.590.20">
    <property type="match status" value="1"/>
</dbReference>
<dbReference type="PANTHER" id="PTHR36510">
    <property type="entry name" value="GLUTAMATE--CYSTEINE LIGASE 2-RELATED"/>
    <property type="match status" value="1"/>
</dbReference>
<evidence type="ECO:0000313" key="2">
    <source>
        <dbReference type="EMBL" id="SIS47271.1"/>
    </source>
</evidence>
<dbReference type="InterPro" id="IPR014746">
    <property type="entry name" value="Gln_synth/guanido_kin_cat_dom"/>
</dbReference>